<keyword evidence="7 14" id="KW-0418">Kinase</keyword>
<dbReference type="InterPro" id="IPR000550">
    <property type="entry name" value="Hppk"/>
</dbReference>
<keyword evidence="8" id="KW-0067">ATP-binding</keyword>
<keyword evidence="9" id="KW-0289">Folate biosynthesis</keyword>
<dbReference type="PANTHER" id="PTHR43071">
    <property type="entry name" value="2-AMINO-4-HYDROXY-6-HYDROXYMETHYLDIHYDROPTERIDINE PYROPHOSPHOKINASE"/>
    <property type="match status" value="1"/>
</dbReference>
<dbReference type="PANTHER" id="PTHR43071:SF1">
    <property type="entry name" value="2-AMINO-4-HYDROXY-6-HYDROXYMETHYLDIHYDROPTERIDINE PYROPHOSPHOKINASE"/>
    <property type="match status" value="1"/>
</dbReference>
<evidence type="ECO:0000259" key="13">
    <source>
        <dbReference type="PROSITE" id="PS00794"/>
    </source>
</evidence>
<sequence>MANARQIARVLRCLPGRIGVVSRLFRTPAWPPGSGPDFVNAAALVVSPMPSALFLARLHGIEARFGRVRRERWGARTLDLDLLGSGGLVRPDARVVRHWIDLPADRQIAEAPGQLILPHPRLQDRAFVLVPLAEIAPRWRHPVTGRSVAAMAATLSGARRREIRPVGPVDGVVNTNLRP</sequence>
<feature type="domain" description="7,8-dihydro-6-hydroxymethylpterin-pyrophosphokinase" evidence="13">
    <location>
        <begin position="72"/>
        <end position="83"/>
    </location>
</feature>
<evidence type="ECO:0000256" key="5">
    <source>
        <dbReference type="ARBA" id="ARBA00022679"/>
    </source>
</evidence>
<dbReference type="NCBIfam" id="TIGR01498">
    <property type="entry name" value="folK"/>
    <property type="match status" value="1"/>
</dbReference>
<organism evidence="14 15">
    <name type="scientific">Jannaschia pohangensis</name>
    <dbReference type="NCBI Taxonomy" id="390807"/>
    <lineage>
        <taxon>Bacteria</taxon>
        <taxon>Pseudomonadati</taxon>
        <taxon>Pseudomonadota</taxon>
        <taxon>Alphaproteobacteria</taxon>
        <taxon>Rhodobacterales</taxon>
        <taxon>Roseobacteraceae</taxon>
        <taxon>Jannaschia</taxon>
    </lineage>
</organism>
<keyword evidence="15" id="KW-1185">Reference proteome</keyword>
<dbReference type="Proteomes" id="UP000199110">
    <property type="component" value="Unassembled WGS sequence"/>
</dbReference>
<dbReference type="GO" id="GO:0046656">
    <property type="term" value="P:folic acid biosynthetic process"/>
    <property type="evidence" value="ECO:0007669"/>
    <property type="project" value="UniProtKB-KW"/>
</dbReference>
<evidence type="ECO:0000256" key="12">
    <source>
        <dbReference type="ARBA" id="ARBA00033413"/>
    </source>
</evidence>
<protein>
    <recommendedName>
        <fullName evidence="4">2-amino-4-hydroxy-6-hydroxymethyldihydropteridine pyrophosphokinase</fullName>
        <ecNumber evidence="3">2.7.6.3</ecNumber>
    </recommendedName>
    <alternativeName>
        <fullName evidence="11">6-hydroxymethyl-7,8-dihydropterin pyrophosphokinase</fullName>
    </alternativeName>
    <alternativeName>
        <fullName evidence="12">7,8-dihydro-6-hydroxymethylpterin-pyrophosphokinase</fullName>
    </alternativeName>
</protein>
<keyword evidence="6" id="KW-0547">Nucleotide-binding</keyword>
<gene>
    <name evidence="14" type="ORF">SAMN04488095_1532</name>
</gene>
<comment type="pathway">
    <text evidence="1">Cofactor biosynthesis; tetrahydrofolate biosynthesis; 2-amino-4-hydroxy-6-hydroxymethyl-7,8-dihydropteridine diphosphate from 7,8-dihydroneopterin triphosphate: step 4/4.</text>
</comment>
<dbReference type="STRING" id="390807.SAMN04488095_1532"/>
<evidence type="ECO:0000256" key="1">
    <source>
        <dbReference type="ARBA" id="ARBA00005051"/>
    </source>
</evidence>
<evidence type="ECO:0000313" key="14">
    <source>
        <dbReference type="EMBL" id="SFI84308.1"/>
    </source>
</evidence>
<evidence type="ECO:0000313" key="15">
    <source>
        <dbReference type="Proteomes" id="UP000199110"/>
    </source>
</evidence>
<dbReference type="GO" id="GO:0005524">
    <property type="term" value="F:ATP binding"/>
    <property type="evidence" value="ECO:0007669"/>
    <property type="project" value="UniProtKB-KW"/>
</dbReference>
<evidence type="ECO:0000256" key="11">
    <source>
        <dbReference type="ARBA" id="ARBA00029766"/>
    </source>
</evidence>
<dbReference type="EMBL" id="FORA01000002">
    <property type="protein sequence ID" value="SFI84308.1"/>
    <property type="molecule type" value="Genomic_DNA"/>
</dbReference>
<dbReference type="PROSITE" id="PS00794">
    <property type="entry name" value="HPPK"/>
    <property type="match status" value="1"/>
</dbReference>
<accession>A0A1I3LHQ3</accession>
<evidence type="ECO:0000256" key="7">
    <source>
        <dbReference type="ARBA" id="ARBA00022777"/>
    </source>
</evidence>
<dbReference type="OrthoDB" id="9808041at2"/>
<evidence type="ECO:0000256" key="9">
    <source>
        <dbReference type="ARBA" id="ARBA00022909"/>
    </source>
</evidence>
<evidence type="ECO:0000256" key="3">
    <source>
        <dbReference type="ARBA" id="ARBA00013253"/>
    </source>
</evidence>
<dbReference type="Pfam" id="PF01288">
    <property type="entry name" value="HPPK"/>
    <property type="match status" value="1"/>
</dbReference>
<reference evidence="14 15" key="1">
    <citation type="submission" date="2016-10" db="EMBL/GenBank/DDBJ databases">
        <authorList>
            <person name="de Groot N.N."/>
        </authorList>
    </citation>
    <scope>NUCLEOTIDE SEQUENCE [LARGE SCALE GENOMIC DNA]</scope>
    <source>
        <strain evidence="14 15">DSM 19073</strain>
    </source>
</reference>
<dbReference type="Gene3D" id="3.30.70.560">
    <property type="entry name" value="7,8-Dihydro-6-hydroxymethylpterin-pyrophosphokinase HPPK"/>
    <property type="match status" value="1"/>
</dbReference>
<evidence type="ECO:0000256" key="4">
    <source>
        <dbReference type="ARBA" id="ARBA00016218"/>
    </source>
</evidence>
<dbReference type="GO" id="GO:0016301">
    <property type="term" value="F:kinase activity"/>
    <property type="evidence" value="ECO:0007669"/>
    <property type="project" value="UniProtKB-KW"/>
</dbReference>
<dbReference type="InterPro" id="IPR035907">
    <property type="entry name" value="Hppk_sf"/>
</dbReference>
<dbReference type="GO" id="GO:0003848">
    <property type="term" value="F:2-amino-4-hydroxy-6-hydroxymethyldihydropteridine diphosphokinase activity"/>
    <property type="evidence" value="ECO:0007669"/>
    <property type="project" value="UniProtKB-EC"/>
</dbReference>
<proteinExistence type="inferred from homology"/>
<dbReference type="CDD" id="cd00483">
    <property type="entry name" value="HPPK"/>
    <property type="match status" value="1"/>
</dbReference>
<comment type="similarity">
    <text evidence="2">Belongs to the HPPK family.</text>
</comment>
<dbReference type="EC" id="2.7.6.3" evidence="3"/>
<evidence type="ECO:0000256" key="8">
    <source>
        <dbReference type="ARBA" id="ARBA00022840"/>
    </source>
</evidence>
<evidence type="ECO:0000256" key="6">
    <source>
        <dbReference type="ARBA" id="ARBA00022741"/>
    </source>
</evidence>
<dbReference type="UniPathway" id="UPA00077">
    <property type="reaction ID" value="UER00155"/>
</dbReference>
<evidence type="ECO:0000256" key="2">
    <source>
        <dbReference type="ARBA" id="ARBA00005810"/>
    </source>
</evidence>
<dbReference type="AlphaFoldDB" id="A0A1I3LHQ3"/>
<dbReference type="GO" id="GO:0046654">
    <property type="term" value="P:tetrahydrofolate biosynthetic process"/>
    <property type="evidence" value="ECO:0007669"/>
    <property type="project" value="UniProtKB-UniPathway"/>
</dbReference>
<comment type="function">
    <text evidence="10">Catalyzes the transfer of pyrophosphate from adenosine triphosphate (ATP) to 6-hydroxymethyl-7,8-dihydropterin, an enzymatic step in folate biosynthesis pathway.</text>
</comment>
<dbReference type="SUPFAM" id="SSF55083">
    <property type="entry name" value="6-hydroxymethyl-7,8-dihydropterin pyrophosphokinase, HPPK"/>
    <property type="match status" value="1"/>
</dbReference>
<evidence type="ECO:0000256" key="10">
    <source>
        <dbReference type="ARBA" id="ARBA00029409"/>
    </source>
</evidence>
<name>A0A1I3LHQ3_9RHOB</name>
<keyword evidence="5" id="KW-0808">Transferase</keyword>